<gene>
    <name evidence="3" type="ORF">C4N18_14530</name>
</gene>
<keyword evidence="4" id="KW-1185">Reference proteome</keyword>
<organism evidence="3 4">
    <name type="scientific">Fusobacterium varium ATCC 27725</name>
    <dbReference type="NCBI Taxonomy" id="469618"/>
    <lineage>
        <taxon>Bacteria</taxon>
        <taxon>Fusobacteriati</taxon>
        <taxon>Fusobacteriota</taxon>
        <taxon>Fusobacteriia</taxon>
        <taxon>Fusobacteriales</taxon>
        <taxon>Fusobacteriaceae</taxon>
        <taxon>Fusobacterium</taxon>
    </lineage>
</organism>
<dbReference type="GeneID" id="77469220"/>
<dbReference type="Pfam" id="PF00990">
    <property type="entry name" value="GGDEF"/>
    <property type="match status" value="1"/>
</dbReference>
<name>A0ABM6U7P6_FUSVA</name>
<dbReference type="InterPro" id="IPR029787">
    <property type="entry name" value="Nucleotide_cyclase"/>
</dbReference>
<feature type="domain" description="GGDEF" evidence="2">
    <location>
        <begin position="485"/>
        <end position="618"/>
    </location>
</feature>
<evidence type="ECO:0000259" key="2">
    <source>
        <dbReference type="PROSITE" id="PS50887"/>
    </source>
</evidence>
<dbReference type="InterPro" id="IPR000160">
    <property type="entry name" value="GGDEF_dom"/>
</dbReference>
<evidence type="ECO:0000256" key="1">
    <source>
        <dbReference type="SAM" id="Phobius"/>
    </source>
</evidence>
<keyword evidence="1" id="KW-1133">Transmembrane helix</keyword>
<dbReference type="InterPro" id="IPR043128">
    <property type="entry name" value="Rev_trsase/Diguanyl_cyclase"/>
</dbReference>
<feature type="transmembrane region" description="Helical" evidence="1">
    <location>
        <begin position="287"/>
        <end position="307"/>
    </location>
</feature>
<sequence>MKIKNIKVELWIISICIFILMLNSIILFPKKVNSFFLNMIESELDSSTERNTELIYGKINETNTLLYGISTDIIDESNIKSEEVKKLLKTVGANFNFRAIGIVDTEGKLVSKIEFSQNNSDDEFYRILRFENEKDKNVSWSVYKDNVYSKIPIFDREKYIGILFCIFNFKEMFKNLDSIEREDTIYVYVINSEGKILIRSDNSEILFNDDNYYDWVKRTQNNGEKAIENFKKYFKNNDSKNMGYSINLLDRVIYFAPLNINDWYIVSMISKKELSQNINQMKKIANIYLGVIIASIVYFLSIIIYYMRKNHQYIKKQNKKLQISEETLMAAAEETSLIIYDYNIKKKKMTFRNGKKIKSIFPEVIEDVPKSLFEKGILLEECRKETEDKFENITKGARAITSIFCLRNKNTNEKEWFRSTLSNIFNDKGEIEHTIGMMVDITKERKKELMFKNKSKRDSLTNLYNRESAIRIIKDILKNSRSKEDIHALMIMDFDNFKNINDTLGHIMGDKVLIDAADKLRKNLRKNDIIARLGGDEILIFLLNIGNENNIMKVASQIVNKMRDFYEKDEKRIEISVSLGVAMFPTDGKRFIELYEKADKAMYKVKKSGRNGYYIYSSR</sequence>
<feature type="transmembrane region" description="Helical" evidence="1">
    <location>
        <begin position="12"/>
        <end position="29"/>
    </location>
</feature>
<dbReference type="SUPFAM" id="SSF55073">
    <property type="entry name" value="Nucleotide cyclase"/>
    <property type="match status" value="1"/>
</dbReference>
<dbReference type="EMBL" id="CP028103">
    <property type="protein sequence ID" value="AVQ32382.1"/>
    <property type="molecule type" value="Genomic_DNA"/>
</dbReference>
<dbReference type="PROSITE" id="PS50887">
    <property type="entry name" value="GGDEF"/>
    <property type="match status" value="1"/>
</dbReference>
<dbReference type="InterPro" id="IPR052163">
    <property type="entry name" value="DGC-Regulatory_Protein"/>
</dbReference>
<dbReference type="Gene3D" id="3.30.70.270">
    <property type="match status" value="1"/>
</dbReference>
<dbReference type="RefSeq" id="WP_005951529.1">
    <property type="nucleotide sequence ID" value="NZ_CP028103.1"/>
</dbReference>
<reference evidence="4" key="1">
    <citation type="journal article" date="2018" name="MSphere">
        <title>Fusobacterium Genomics Using MinION and Illumina Sequencing Enables Genome Completion and Correction.</title>
        <authorList>
            <person name="Todd S.M."/>
            <person name="Settlage R.E."/>
            <person name="Lahmers K.K."/>
            <person name="Slade D.J."/>
        </authorList>
    </citation>
    <scope>NUCLEOTIDE SEQUENCE [LARGE SCALE GENOMIC DNA]</scope>
    <source>
        <strain evidence="4">ATCC 27725</strain>
    </source>
</reference>
<protein>
    <submittedName>
        <fullName evidence="3">GGDEF domain-containing protein</fullName>
    </submittedName>
</protein>
<accession>A0ABM6U7P6</accession>
<dbReference type="NCBIfam" id="TIGR00254">
    <property type="entry name" value="GGDEF"/>
    <property type="match status" value="1"/>
</dbReference>
<dbReference type="Gene3D" id="3.30.450.20">
    <property type="entry name" value="PAS domain"/>
    <property type="match status" value="2"/>
</dbReference>
<proteinExistence type="predicted"/>
<dbReference type="SMART" id="SM00267">
    <property type="entry name" value="GGDEF"/>
    <property type="match status" value="1"/>
</dbReference>
<evidence type="ECO:0000313" key="3">
    <source>
        <dbReference type="EMBL" id="AVQ32382.1"/>
    </source>
</evidence>
<dbReference type="PANTHER" id="PTHR46663">
    <property type="entry name" value="DIGUANYLATE CYCLASE DGCT-RELATED"/>
    <property type="match status" value="1"/>
</dbReference>
<dbReference type="CDD" id="cd01949">
    <property type="entry name" value="GGDEF"/>
    <property type="match status" value="1"/>
</dbReference>
<keyword evidence="1" id="KW-0472">Membrane</keyword>
<keyword evidence="1" id="KW-0812">Transmembrane</keyword>
<dbReference type="Proteomes" id="UP000241238">
    <property type="component" value="Chromosome"/>
</dbReference>
<evidence type="ECO:0000313" key="4">
    <source>
        <dbReference type="Proteomes" id="UP000241238"/>
    </source>
</evidence>
<dbReference type="PANTHER" id="PTHR46663:SF2">
    <property type="entry name" value="GGDEF DOMAIN-CONTAINING PROTEIN"/>
    <property type="match status" value="1"/>
</dbReference>